<protein>
    <recommendedName>
        <fullName evidence="2">SHOCT domain-containing protein</fullName>
    </recommendedName>
</protein>
<reference evidence="3" key="1">
    <citation type="submission" date="2019-11" db="EMBL/GenBank/DDBJ databases">
        <authorList>
            <person name="Feng L."/>
        </authorList>
    </citation>
    <scope>NUCLEOTIDE SEQUENCE</scope>
    <source>
        <strain evidence="3">CintestinalisLFYP54</strain>
    </source>
</reference>
<gene>
    <name evidence="3" type="ORF">CILFYP54_00939</name>
</gene>
<dbReference type="EMBL" id="CACRTN010000017">
    <property type="protein sequence ID" value="VYU16973.1"/>
    <property type="molecule type" value="Genomic_DNA"/>
</dbReference>
<dbReference type="AlphaFoldDB" id="A0A6N3CU81"/>
<name>A0A6N3CU81_9ACTN</name>
<evidence type="ECO:0000313" key="3">
    <source>
        <dbReference type="EMBL" id="VYU16973.1"/>
    </source>
</evidence>
<proteinExistence type="predicted"/>
<dbReference type="RefSeq" id="WP_156849030.1">
    <property type="nucleotide sequence ID" value="NZ_CACRTN010000017.1"/>
</dbReference>
<sequence length="218" mass="23695">MVEEIKALKELLDMGAITQEEYDQKKREILERPELDAGDGRADNTAKSKCHGFVDAAAKATSWANAKAGLNLSAKSLLIIIAVLACAFIFALSRCGGSETVYEDDHFKISGFSIQQEAGEIYSARGTLALKGDVSSDLVNVEVTFYDSEGDELFDATGSALDLKKGGRAELIIPLYDGRDFLSKDEVNEIDSYEVTGISTIEGLKAEIDRLKRENGDL</sequence>
<keyword evidence="1" id="KW-1133">Transmembrane helix</keyword>
<evidence type="ECO:0000259" key="2">
    <source>
        <dbReference type="Pfam" id="PF09851"/>
    </source>
</evidence>
<accession>A0A6N3CU81</accession>
<keyword evidence="1" id="KW-0472">Membrane</keyword>
<dbReference type="InterPro" id="IPR018649">
    <property type="entry name" value="SHOCT"/>
</dbReference>
<feature type="transmembrane region" description="Helical" evidence="1">
    <location>
        <begin position="76"/>
        <end position="93"/>
    </location>
</feature>
<evidence type="ECO:0000256" key="1">
    <source>
        <dbReference type="SAM" id="Phobius"/>
    </source>
</evidence>
<organism evidence="3">
    <name type="scientific">Collinsella intestinalis</name>
    <dbReference type="NCBI Taxonomy" id="147207"/>
    <lineage>
        <taxon>Bacteria</taxon>
        <taxon>Bacillati</taxon>
        <taxon>Actinomycetota</taxon>
        <taxon>Coriobacteriia</taxon>
        <taxon>Coriobacteriales</taxon>
        <taxon>Coriobacteriaceae</taxon>
        <taxon>Collinsella</taxon>
    </lineage>
</organism>
<feature type="domain" description="SHOCT" evidence="2">
    <location>
        <begin position="3"/>
        <end position="30"/>
    </location>
</feature>
<keyword evidence="1" id="KW-0812">Transmembrane</keyword>
<dbReference type="Pfam" id="PF09851">
    <property type="entry name" value="SHOCT"/>
    <property type="match status" value="1"/>
</dbReference>